<dbReference type="GO" id="GO:0008168">
    <property type="term" value="F:methyltransferase activity"/>
    <property type="evidence" value="ECO:0007669"/>
    <property type="project" value="UniProtKB-KW"/>
</dbReference>
<reference evidence="2 3" key="1">
    <citation type="submission" date="2023-07" db="EMBL/GenBank/DDBJ databases">
        <title>Sequencing the genomes of 1000 actinobacteria strains.</title>
        <authorList>
            <person name="Klenk H.-P."/>
        </authorList>
    </citation>
    <scope>NUCLEOTIDE SEQUENCE [LARGE SCALE GENOMIC DNA]</scope>
    <source>
        <strain evidence="2 3">DSM 44711</strain>
    </source>
</reference>
<keyword evidence="3" id="KW-1185">Reference proteome</keyword>
<dbReference type="EMBL" id="JAVDYC010000001">
    <property type="protein sequence ID" value="MDR7327486.1"/>
    <property type="molecule type" value="Genomic_DNA"/>
</dbReference>
<dbReference type="Pfam" id="PF08242">
    <property type="entry name" value="Methyltransf_12"/>
    <property type="match status" value="2"/>
</dbReference>
<dbReference type="Proteomes" id="UP001183629">
    <property type="component" value="Unassembled WGS sequence"/>
</dbReference>
<evidence type="ECO:0000259" key="1">
    <source>
        <dbReference type="Pfam" id="PF08242"/>
    </source>
</evidence>
<feature type="domain" description="Methyltransferase type 12" evidence="1">
    <location>
        <begin position="612"/>
        <end position="712"/>
    </location>
</feature>
<gene>
    <name evidence="2" type="ORF">J2S44_007736</name>
</gene>
<dbReference type="InterPro" id="IPR036388">
    <property type="entry name" value="WH-like_DNA-bd_sf"/>
</dbReference>
<proteinExistence type="predicted"/>
<keyword evidence="2" id="KW-0489">Methyltransferase</keyword>
<comment type="caution">
    <text evidence="2">The sequence shown here is derived from an EMBL/GenBank/DDBJ whole genome shotgun (WGS) entry which is preliminary data.</text>
</comment>
<dbReference type="InterPro" id="IPR029063">
    <property type="entry name" value="SAM-dependent_MTases_sf"/>
</dbReference>
<protein>
    <submittedName>
        <fullName evidence="2">SAM-dependent methyltransferase</fullName>
    </submittedName>
</protein>
<dbReference type="Gene3D" id="3.40.50.150">
    <property type="entry name" value="Vaccinia Virus protein VP39"/>
    <property type="match status" value="2"/>
</dbReference>
<evidence type="ECO:0000313" key="3">
    <source>
        <dbReference type="Proteomes" id="UP001183629"/>
    </source>
</evidence>
<feature type="domain" description="Methyltransferase type 12" evidence="1">
    <location>
        <begin position="106"/>
        <end position="201"/>
    </location>
</feature>
<organism evidence="2 3">
    <name type="scientific">Catenuloplanes niger</name>
    <dbReference type="NCBI Taxonomy" id="587534"/>
    <lineage>
        <taxon>Bacteria</taxon>
        <taxon>Bacillati</taxon>
        <taxon>Actinomycetota</taxon>
        <taxon>Actinomycetes</taxon>
        <taxon>Micromonosporales</taxon>
        <taxon>Micromonosporaceae</taxon>
        <taxon>Catenuloplanes</taxon>
    </lineage>
</organism>
<dbReference type="PANTHER" id="PTHR43861">
    <property type="entry name" value="TRANS-ACONITATE 2-METHYLTRANSFERASE-RELATED"/>
    <property type="match status" value="1"/>
</dbReference>
<name>A0AAE3ZZ37_9ACTN</name>
<dbReference type="SUPFAM" id="SSF53335">
    <property type="entry name" value="S-adenosyl-L-methionine-dependent methyltransferases"/>
    <property type="match status" value="2"/>
</dbReference>
<accession>A0AAE3ZZ37</accession>
<dbReference type="InterPro" id="IPR013217">
    <property type="entry name" value="Methyltransf_12"/>
</dbReference>
<dbReference type="Gene3D" id="1.10.10.10">
    <property type="entry name" value="Winged helix-like DNA-binding domain superfamily/Winged helix DNA-binding domain"/>
    <property type="match status" value="1"/>
</dbReference>
<sequence>MTTTMLDLLRAHPWIGAATHDDTGVRVRLRPDATAVRPQPGPLVREYLDHWAEVYDFTYASAGDTSVLAGWRASDTGAPLPEEHMTDWIARTVELVLAGRPRHVRELGCGTGLLADRLYPHLTTYVGTDVAQEIIDRHRTRAKPGQVFVRAAAHDAVPADGLPAAAPDCVLINSVTQCFPDLAYLTRVVQDAIRAVAPGGTVVVGDNRHAGLLDAYCRWLERAADPHADDDEIAVRAAARARRDDELNFDPAALATAAAGSGRDVRLAVYPKFMAADTELTRYRFDAVLHVDPATTTVRPPVRPWAGIDDAVAAVTAGPVRVQGIPNRLLDPAPDAVTALELRGALGAVDAAVVLDDTDPAKLAVVAPAAAAFTPVAAGPARAHEPFAAFVDRRVGEVVRAACRRSGINHRGLAVTVERDLPRGRIARAAAAAVDDADATGLPAFLAEIDHVARLAMADTIAAGLPGADPADAEAIAEKLGVAPRHRWILRRWLAVLAEEGMITEDGGRFHGLRAPGRAALIAAADDLDRRRRGLHYPPELTRFFQSAVQYLPALLRDEIPLQALLFADGETSTAEGAYRDNAVNRYVNAAAAETVRWAAGWHPADRPFRVLEVGAGVGGTTADVLGALTSVPIDYLFTDVSTFFLNDARRRFAGRDGLRYARFDINADIGGQGVPAGELDLVLGANVLHNAVDIGATLQGFRALLRTGGLLVFVETTREIPAILTSMQFLMSARAGGDRPGARDRRAGTDRIFLDEAEWREELSDAGFRSFLSVPGPDHPLRATGVHLFAALA</sequence>
<keyword evidence="2" id="KW-0808">Transferase</keyword>
<dbReference type="AlphaFoldDB" id="A0AAE3ZZ37"/>
<evidence type="ECO:0000313" key="2">
    <source>
        <dbReference type="EMBL" id="MDR7327486.1"/>
    </source>
</evidence>
<dbReference type="GO" id="GO:0032259">
    <property type="term" value="P:methylation"/>
    <property type="evidence" value="ECO:0007669"/>
    <property type="project" value="UniProtKB-KW"/>
</dbReference>